<protein>
    <recommendedName>
        <fullName evidence="2">Glutamate--cysteine ligase</fullName>
    </recommendedName>
</protein>
<gene>
    <name evidence="1" type="ORF">ASZ90_000601</name>
</gene>
<sequence length="412" mass="44806">MNRRPYHLFQVTGLEIEYMIVDAATLGVLPRADLVLRDAAGGAVSDVEFEDISWSNELVSHVIELKTSGPVPRLAGTAAAFQSHVRRVNALLARHGARLMPTGAHPFMDPAAETVLWPHEYGPVYAAFDRIFGCRGHGWSNLQSMHVNLPFCGDEEFGRLHAAVRLLLPIMPALTASTPVLDGRITGMLDSRMGFYGKNSARVPAVAGLVVPEPVFDEASYRRDIFLRMYRDMAPLDPEGLLCDEFLNARGAIARFDRGAIEIRVLDTQECPAADVAVAGVIRTVLAALAQGRIGDIGRYRDMDTARLADILRAVIRDADTAVIVDADFQAALGLPSGRITAADAWRAFHEAVGPDLEDDPAWTAPLEAILGRGCLARRILAALRGDVSRPNLVAVYRRLADCLEAGEVFHG</sequence>
<name>A0A0W8GAF9_9ZZZZ</name>
<evidence type="ECO:0008006" key="2">
    <source>
        <dbReference type="Google" id="ProtNLM"/>
    </source>
</evidence>
<dbReference type="AlphaFoldDB" id="A0A0W8GAF9"/>
<reference evidence="1" key="1">
    <citation type="journal article" date="2015" name="Proc. Natl. Acad. Sci. U.S.A.">
        <title>Networks of energetic and metabolic interactions define dynamics in microbial communities.</title>
        <authorList>
            <person name="Embree M."/>
            <person name="Liu J.K."/>
            <person name="Al-Bassam M.M."/>
            <person name="Zengler K."/>
        </authorList>
    </citation>
    <scope>NUCLEOTIDE SEQUENCE</scope>
</reference>
<dbReference type="InterPro" id="IPR014746">
    <property type="entry name" value="Gln_synth/guanido_kin_cat_dom"/>
</dbReference>
<accession>A0A0W8GAF9</accession>
<organism evidence="1">
    <name type="scientific">hydrocarbon metagenome</name>
    <dbReference type="NCBI Taxonomy" id="938273"/>
    <lineage>
        <taxon>unclassified sequences</taxon>
        <taxon>metagenomes</taxon>
        <taxon>ecological metagenomes</taxon>
    </lineage>
</organism>
<proteinExistence type="predicted"/>
<evidence type="ECO:0000313" key="1">
    <source>
        <dbReference type="EMBL" id="KUG29507.1"/>
    </source>
</evidence>
<dbReference type="GO" id="GO:0004357">
    <property type="term" value="F:glutamate-cysteine ligase activity"/>
    <property type="evidence" value="ECO:0007669"/>
    <property type="project" value="InterPro"/>
</dbReference>
<dbReference type="Pfam" id="PF04107">
    <property type="entry name" value="GCS2"/>
    <property type="match status" value="1"/>
</dbReference>
<dbReference type="Gene3D" id="3.30.590.20">
    <property type="match status" value="1"/>
</dbReference>
<comment type="caution">
    <text evidence="1">The sequence shown here is derived from an EMBL/GenBank/DDBJ whole genome shotgun (WGS) entry which is preliminary data.</text>
</comment>
<dbReference type="InterPro" id="IPR050141">
    <property type="entry name" value="GCL_type2/YbdK_subfam"/>
</dbReference>
<dbReference type="PANTHER" id="PTHR36510:SF1">
    <property type="entry name" value="GLUTAMATE--CYSTEINE LIGASE 2-RELATED"/>
    <property type="match status" value="1"/>
</dbReference>
<dbReference type="InterPro" id="IPR006336">
    <property type="entry name" value="GCS2"/>
</dbReference>
<dbReference type="GO" id="GO:0042398">
    <property type="term" value="P:modified amino acid biosynthetic process"/>
    <property type="evidence" value="ECO:0007669"/>
    <property type="project" value="InterPro"/>
</dbReference>
<dbReference type="EMBL" id="LNQE01000074">
    <property type="protein sequence ID" value="KUG29507.1"/>
    <property type="molecule type" value="Genomic_DNA"/>
</dbReference>
<dbReference type="PANTHER" id="PTHR36510">
    <property type="entry name" value="GLUTAMATE--CYSTEINE LIGASE 2-RELATED"/>
    <property type="match status" value="1"/>
</dbReference>
<dbReference type="SUPFAM" id="SSF55931">
    <property type="entry name" value="Glutamine synthetase/guanido kinase"/>
    <property type="match status" value="1"/>
</dbReference>